<protein>
    <submittedName>
        <fullName evidence="1">Uncharacterized protein</fullName>
    </submittedName>
</protein>
<proteinExistence type="predicted"/>
<dbReference type="EnsemblMetazoa" id="Aqu2.1.15927_001">
    <property type="protein sequence ID" value="Aqu2.1.15927_001"/>
    <property type="gene ID" value="Aqu2.1.15927"/>
</dbReference>
<accession>A0A1X7TLY3</accession>
<organism evidence="1">
    <name type="scientific">Amphimedon queenslandica</name>
    <name type="common">Sponge</name>
    <dbReference type="NCBI Taxonomy" id="400682"/>
    <lineage>
        <taxon>Eukaryota</taxon>
        <taxon>Metazoa</taxon>
        <taxon>Porifera</taxon>
        <taxon>Demospongiae</taxon>
        <taxon>Heteroscleromorpha</taxon>
        <taxon>Haplosclerida</taxon>
        <taxon>Niphatidae</taxon>
        <taxon>Amphimedon</taxon>
    </lineage>
</organism>
<reference evidence="1" key="1">
    <citation type="submission" date="2017-05" db="UniProtKB">
        <authorList>
            <consortium name="EnsemblMetazoa"/>
        </authorList>
    </citation>
    <scope>IDENTIFICATION</scope>
</reference>
<evidence type="ECO:0000313" key="1">
    <source>
        <dbReference type="EnsemblMetazoa" id="Aqu2.1.15927_001"/>
    </source>
</evidence>
<sequence length="121" mass="14629">MTSVTVQYINVYLPRKRSRKIRHYSYLTTMDRSSKGIFNPSIIEDIYPTRRNNMEDVYLYKFMANCTFDKIGENGEREYKLQSKPVFSKHRTFNTMQKAERDDFYGSLILFLYVLEMRQHL</sequence>
<name>A0A1X7TLY3_AMPQE</name>
<dbReference type="InParanoid" id="A0A1X7TLY3"/>
<dbReference type="AlphaFoldDB" id="A0A1X7TLY3"/>